<dbReference type="PANTHER" id="PTHR47377">
    <property type="entry name" value="RHODANESE-LIKE DOMAIN-CONTAINING PROTEIN 4, CHLOROPLASTIC"/>
    <property type="match status" value="1"/>
</dbReference>
<feature type="transmembrane region" description="Helical" evidence="2">
    <location>
        <begin position="77"/>
        <end position="98"/>
    </location>
</feature>
<keyword evidence="2" id="KW-0472">Membrane</keyword>
<dbReference type="AlphaFoldDB" id="A0A9P0YS82"/>
<dbReference type="InterPro" id="IPR001763">
    <property type="entry name" value="Rhodanese-like_dom"/>
</dbReference>
<gene>
    <name evidence="4" type="ORF">CEURO_LOCUS4832</name>
</gene>
<comment type="caution">
    <text evidence="4">The sequence shown here is derived from an EMBL/GenBank/DDBJ whole genome shotgun (WGS) entry which is preliminary data.</text>
</comment>
<evidence type="ECO:0000313" key="4">
    <source>
        <dbReference type="EMBL" id="CAH9073480.1"/>
    </source>
</evidence>
<feature type="domain" description="Rhodanese" evidence="3">
    <location>
        <begin position="206"/>
        <end position="268"/>
    </location>
</feature>
<dbReference type="EMBL" id="CAMAPE010000008">
    <property type="protein sequence ID" value="CAH9073480.1"/>
    <property type="molecule type" value="Genomic_DNA"/>
</dbReference>
<dbReference type="PANTHER" id="PTHR47377:SF3">
    <property type="entry name" value="RHODANESE-LIKE DOMAIN-CONTAINING PROTEIN 4A, CHLOROPLASTIC"/>
    <property type="match status" value="1"/>
</dbReference>
<dbReference type="Gene3D" id="3.40.250.10">
    <property type="entry name" value="Rhodanese-like domain"/>
    <property type="match status" value="1"/>
</dbReference>
<feature type="region of interest" description="Disordered" evidence="1">
    <location>
        <begin position="31"/>
        <end position="63"/>
    </location>
</feature>
<accession>A0A9P0YS82</accession>
<keyword evidence="2" id="KW-0812">Transmembrane</keyword>
<evidence type="ECO:0000256" key="1">
    <source>
        <dbReference type="SAM" id="MobiDB-lite"/>
    </source>
</evidence>
<feature type="region of interest" description="Disordered" evidence="1">
    <location>
        <begin position="321"/>
        <end position="356"/>
    </location>
</feature>
<dbReference type="InterPro" id="IPR036873">
    <property type="entry name" value="Rhodanese-like_dom_sf"/>
</dbReference>
<name>A0A9P0YS82_CUSEU</name>
<proteinExistence type="predicted"/>
<feature type="region of interest" description="Disordered" evidence="1">
    <location>
        <begin position="282"/>
        <end position="302"/>
    </location>
</feature>
<evidence type="ECO:0000313" key="5">
    <source>
        <dbReference type="Proteomes" id="UP001152484"/>
    </source>
</evidence>
<protein>
    <recommendedName>
        <fullName evidence="3">Rhodanese domain-containing protein</fullName>
    </recommendedName>
</protein>
<dbReference type="OrthoDB" id="1696354at2759"/>
<keyword evidence="5" id="KW-1185">Reference proteome</keyword>
<reference evidence="4" key="1">
    <citation type="submission" date="2022-07" db="EMBL/GenBank/DDBJ databases">
        <authorList>
            <person name="Macas J."/>
            <person name="Novak P."/>
            <person name="Neumann P."/>
        </authorList>
    </citation>
    <scope>NUCLEOTIDE SEQUENCE</scope>
</reference>
<organism evidence="4 5">
    <name type="scientific">Cuscuta europaea</name>
    <name type="common">European dodder</name>
    <dbReference type="NCBI Taxonomy" id="41803"/>
    <lineage>
        <taxon>Eukaryota</taxon>
        <taxon>Viridiplantae</taxon>
        <taxon>Streptophyta</taxon>
        <taxon>Embryophyta</taxon>
        <taxon>Tracheophyta</taxon>
        <taxon>Spermatophyta</taxon>
        <taxon>Magnoliopsida</taxon>
        <taxon>eudicotyledons</taxon>
        <taxon>Gunneridae</taxon>
        <taxon>Pentapetalae</taxon>
        <taxon>asterids</taxon>
        <taxon>lamiids</taxon>
        <taxon>Solanales</taxon>
        <taxon>Convolvulaceae</taxon>
        <taxon>Cuscuteae</taxon>
        <taxon>Cuscuta</taxon>
        <taxon>Cuscuta subgen. Cuscuta</taxon>
    </lineage>
</organism>
<feature type="compositionally biased region" description="Polar residues" evidence="1">
    <location>
        <begin position="31"/>
        <end position="52"/>
    </location>
</feature>
<evidence type="ECO:0000256" key="2">
    <source>
        <dbReference type="SAM" id="Phobius"/>
    </source>
</evidence>
<sequence>MEALSLTISIPTRSSDQCTTHLVKPNFTSLRSSHSTRNFTSHCSNSPQTHASPTPHLPRPPQTLTDINLHGNSPKSLFFSIFTGLSFPFSCFASEIAAPTEEIPSKINLEAIVVSIDELLTRYPFVAFGVAFIWLAVVPLTKDYMQKYKFISAINAFKKLRDDPNSQMLDIRDKRALAYLNSPNLKLLNKSARQVHFVGGNEDAFVKEVMEKFPEPESTVVCIIDHFDGNSIKVAELLVKSGFKEAYAVRGGLRGNKGWQEIQEELLPLSVRVYHKKKAKVLEQEQGNSTDAIQPDEDMDSGIKRGEDMIKGSVTMPYEINSSGYRPLSPYTNYPDLKPPSSPTPSKPSVAPVDAV</sequence>
<dbReference type="SUPFAM" id="SSF52821">
    <property type="entry name" value="Rhodanese/Cell cycle control phosphatase"/>
    <property type="match status" value="1"/>
</dbReference>
<feature type="compositionally biased region" description="Pro residues" evidence="1">
    <location>
        <begin position="337"/>
        <end position="346"/>
    </location>
</feature>
<dbReference type="Proteomes" id="UP001152484">
    <property type="component" value="Unassembled WGS sequence"/>
</dbReference>
<feature type="transmembrane region" description="Helical" evidence="2">
    <location>
        <begin position="123"/>
        <end position="141"/>
    </location>
</feature>
<dbReference type="InterPro" id="IPR044240">
    <property type="entry name" value="STR4-like"/>
</dbReference>
<keyword evidence="2" id="KW-1133">Transmembrane helix</keyword>
<evidence type="ECO:0000259" key="3">
    <source>
        <dbReference type="PROSITE" id="PS50206"/>
    </source>
</evidence>
<dbReference type="PROSITE" id="PS50206">
    <property type="entry name" value="RHODANESE_3"/>
    <property type="match status" value="1"/>
</dbReference>